<gene>
    <name evidence="1" type="ORF">GCM10009668_39000</name>
</gene>
<keyword evidence="2" id="KW-1185">Reference proteome</keyword>
<dbReference type="Proteomes" id="UP001501581">
    <property type="component" value="Unassembled WGS sequence"/>
</dbReference>
<name>A0ABN1U238_9ACTN</name>
<dbReference type="SUPFAM" id="SSF51306">
    <property type="entry name" value="LexA/Signal peptidase"/>
    <property type="match status" value="1"/>
</dbReference>
<sequence length="95" mass="10024">MSPPDALASLGIHAGDEILVDRSLTPLPGRVLVVVDDDEHRLGTFEVRDGAAVLVTDLEEIPLTTEGEPWGVATVLIHHLPLGQLGESTARRAAG</sequence>
<dbReference type="InterPro" id="IPR036286">
    <property type="entry name" value="LexA/Signal_pep-like_sf"/>
</dbReference>
<evidence type="ECO:0000313" key="1">
    <source>
        <dbReference type="EMBL" id="GAA1113264.1"/>
    </source>
</evidence>
<organism evidence="1 2">
    <name type="scientific">Nocardioides dubius</name>
    <dbReference type="NCBI Taxonomy" id="317019"/>
    <lineage>
        <taxon>Bacteria</taxon>
        <taxon>Bacillati</taxon>
        <taxon>Actinomycetota</taxon>
        <taxon>Actinomycetes</taxon>
        <taxon>Propionibacteriales</taxon>
        <taxon>Nocardioidaceae</taxon>
        <taxon>Nocardioides</taxon>
    </lineage>
</organism>
<protein>
    <recommendedName>
        <fullName evidence="3">Peptidase S24/S26A/S26B/S26C domain-containing protein</fullName>
    </recommendedName>
</protein>
<dbReference type="EMBL" id="BAAALG010000016">
    <property type="protein sequence ID" value="GAA1113264.1"/>
    <property type="molecule type" value="Genomic_DNA"/>
</dbReference>
<dbReference type="RefSeq" id="WP_343996587.1">
    <property type="nucleotide sequence ID" value="NZ_BAAALG010000016.1"/>
</dbReference>
<comment type="caution">
    <text evidence="1">The sequence shown here is derived from an EMBL/GenBank/DDBJ whole genome shotgun (WGS) entry which is preliminary data.</text>
</comment>
<evidence type="ECO:0008006" key="3">
    <source>
        <dbReference type="Google" id="ProtNLM"/>
    </source>
</evidence>
<proteinExistence type="predicted"/>
<accession>A0ABN1U238</accession>
<evidence type="ECO:0000313" key="2">
    <source>
        <dbReference type="Proteomes" id="UP001501581"/>
    </source>
</evidence>
<reference evidence="1 2" key="1">
    <citation type="journal article" date="2019" name="Int. J. Syst. Evol. Microbiol.">
        <title>The Global Catalogue of Microorganisms (GCM) 10K type strain sequencing project: providing services to taxonomists for standard genome sequencing and annotation.</title>
        <authorList>
            <consortium name="The Broad Institute Genomics Platform"/>
            <consortium name="The Broad Institute Genome Sequencing Center for Infectious Disease"/>
            <person name="Wu L."/>
            <person name="Ma J."/>
        </authorList>
    </citation>
    <scope>NUCLEOTIDE SEQUENCE [LARGE SCALE GENOMIC DNA]</scope>
    <source>
        <strain evidence="1 2">JCM 13008</strain>
    </source>
</reference>